<keyword evidence="1" id="KW-0732">Signal</keyword>
<evidence type="ECO:0000256" key="1">
    <source>
        <dbReference type="SAM" id="SignalP"/>
    </source>
</evidence>
<reference evidence="2 3" key="1">
    <citation type="submission" date="2023-03" db="EMBL/GenBank/DDBJ databases">
        <title>High recombination rates correlate with genetic variation in Cardiocondyla obscurior ants.</title>
        <authorList>
            <person name="Errbii M."/>
        </authorList>
    </citation>
    <scope>NUCLEOTIDE SEQUENCE [LARGE SCALE GENOMIC DNA]</scope>
    <source>
        <strain evidence="2">Alpha-2009</strain>
        <tissue evidence="2">Whole body</tissue>
    </source>
</reference>
<feature type="signal peptide" evidence="1">
    <location>
        <begin position="1"/>
        <end position="21"/>
    </location>
</feature>
<evidence type="ECO:0000313" key="2">
    <source>
        <dbReference type="EMBL" id="KAL0120357.1"/>
    </source>
</evidence>
<sequence length="146" mass="16647">MNVIIYFLTLQILSFPYTSHCYCNSRTSKFMSKNIALQNCNITTTLTSLQRCNKIAETLKCPPSERLQADISTFLQSYCNVAETLRNVVAILQFCNLSCTDLSSYICFIRYTFSLLNCSSSERSKAIGSVIIKIRKYTDFSVRRLA</sequence>
<accession>A0AAW2G2K0</accession>
<name>A0AAW2G2K0_9HYME</name>
<dbReference type="EMBL" id="JADYXP020000007">
    <property type="protein sequence ID" value="KAL0120357.1"/>
    <property type="molecule type" value="Genomic_DNA"/>
</dbReference>
<keyword evidence="3" id="KW-1185">Reference proteome</keyword>
<dbReference type="AlphaFoldDB" id="A0AAW2G2K0"/>
<protein>
    <submittedName>
        <fullName evidence="2">Uncharacterized protein</fullName>
    </submittedName>
</protein>
<dbReference type="Proteomes" id="UP001430953">
    <property type="component" value="Unassembled WGS sequence"/>
</dbReference>
<organism evidence="2 3">
    <name type="scientific">Cardiocondyla obscurior</name>
    <dbReference type="NCBI Taxonomy" id="286306"/>
    <lineage>
        <taxon>Eukaryota</taxon>
        <taxon>Metazoa</taxon>
        <taxon>Ecdysozoa</taxon>
        <taxon>Arthropoda</taxon>
        <taxon>Hexapoda</taxon>
        <taxon>Insecta</taxon>
        <taxon>Pterygota</taxon>
        <taxon>Neoptera</taxon>
        <taxon>Endopterygota</taxon>
        <taxon>Hymenoptera</taxon>
        <taxon>Apocrita</taxon>
        <taxon>Aculeata</taxon>
        <taxon>Formicoidea</taxon>
        <taxon>Formicidae</taxon>
        <taxon>Myrmicinae</taxon>
        <taxon>Cardiocondyla</taxon>
    </lineage>
</organism>
<gene>
    <name evidence="2" type="ORF">PUN28_008189</name>
</gene>
<comment type="caution">
    <text evidence="2">The sequence shown here is derived from an EMBL/GenBank/DDBJ whole genome shotgun (WGS) entry which is preliminary data.</text>
</comment>
<proteinExistence type="predicted"/>
<evidence type="ECO:0000313" key="3">
    <source>
        <dbReference type="Proteomes" id="UP001430953"/>
    </source>
</evidence>
<feature type="chain" id="PRO_5043856256" evidence="1">
    <location>
        <begin position="22"/>
        <end position="146"/>
    </location>
</feature>